<gene>
    <name evidence="2" type="ORF">HUW48_12535</name>
</gene>
<accession>A0A7L7L7J9</accession>
<keyword evidence="1" id="KW-0732">Signal</keyword>
<proteinExistence type="predicted"/>
<dbReference type="EMBL" id="CP055153">
    <property type="protein sequence ID" value="QMU28811.1"/>
    <property type="molecule type" value="Genomic_DNA"/>
</dbReference>
<dbReference type="KEGG" id="add:HUW48_12535"/>
<name>A0A7L7L7J9_9BACT</name>
<evidence type="ECO:0000313" key="3">
    <source>
        <dbReference type="Proteomes" id="UP000514509"/>
    </source>
</evidence>
<evidence type="ECO:0000313" key="2">
    <source>
        <dbReference type="EMBL" id="QMU28811.1"/>
    </source>
</evidence>
<sequence length="213" mass="23586">MRYLLFFFLLFSTSAYSQTNRSLLQTYVKKGTYLVGGSINGSFRSYSRAASSPESNPDKGTVADFKGDVKAGYFLSPTIAVGLQASLNYFNYKNEIKGNGPNSTFFLYGPFVRGYVVNGLFGEAGFGMGLRNFNSNVDSKLLEGKLAVGYTHFINQKVAIEPLLSLRYLQNNYPTSAGVVRQTEFGPAFGVAVHAFLYRGKMGIQTERPRNKY</sequence>
<feature type="signal peptide" evidence="1">
    <location>
        <begin position="1"/>
        <end position="17"/>
    </location>
</feature>
<dbReference type="AlphaFoldDB" id="A0A7L7L7J9"/>
<dbReference type="Proteomes" id="UP000514509">
    <property type="component" value="Chromosome"/>
</dbReference>
<reference evidence="2 3" key="1">
    <citation type="submission" date="2020-06" db="EMBL/GenBank/DDBJ databases">
        <authorList>
            <person name="Hwang Y.J."/>
        </authorList>
    </citation>
    <scope>NUCLEOTIDE SEQUENCE [LARGE SCALE GENOMIC DNA]</scope>
    <source>
        <strain evidence="2 3">KUDC8001</strain>
    </source>
</reference>
<feature type="chain" id="PRO_5029802885" description="Outer membrane beta-barrel protein" evidence="1">
    <location>
        <begin position="18"/>
        <end position="213"/>
    </location>
</feature>
<reference evidence="2 3" key="2">
    <citation type="submission" date="2020-08" db="EMBL/GenBank/DDBJ databases">
        <title>Adhaeribacter dokdonensis sp. nov., isolated from the rhizosphere of Elymus tsukushiensis, a plant native to the Dokdo Islands, Republic of Korea.</title>
        <authorList>
            <person name="Ghim S.Y."/>
        </authorList>
    </citation>
    <scope>NUCLEOTIDE SEQUENCE [LARGE SCALE GENOMIC DNA]</scope>
    <source>
        <strain evidence="2 3">KUDC8001</strain>
    </source>
</reference>
<organism evidence="2 3">
    <name type="scientific">Adhaeribacter radiodurans</name>
    <dbReference type="NCBI Taxonomy" id="2745197"/>
    <lineage>
        <taxon>Bacteria</taxon>
        <taxon>Pseudomonadati</taxon>
        <taxon>Bacteroidota</taxon>
        <taxon>Cytophagia</taxon>
        <taxon>Cytophagales</taxon>
        <taxon>Hymenobacteraceae</taxon>
        <taxon>Adhaeribacter</taxon>
    </lineage>
</organism>
<protein>
    <recommendedName>
        <fullName evidence="4">Outer membrane beta-barrel protein</fullName>
    </recommendedName>
</protein>
<dbReference type="RefSeq" id="WP_182415992.1">
    <property type="nucleotide sequence ID" value="NZ_CP055153.1"/>
</dbReference>
<evidence type="ECO:0000256" key="1">
    <source>
        <dbReference type="SAM" id="SignalP"/>
    </source>
</evidence>
<evidence type="ECO:0008006" key="4">
    <source>
        <dbReference type="Google" id="ProtNLM"/>
    </source>
</evidence>
<keyword evidence="3" id="KW-1185">Reference proteome</keyword>